<accession>A0A060SXN3</accession>
<evidence type="ECO:0000256" key="1">
    <source>
        <dbReference type="ARBA" id="ARBA00008383"/>
    </source>
</evidence>
<dbReference type="SUPFAM" id="SSF89796">
    <property type="entry name" value="CoA-transferase family III (CaiB/BaiF)"/>
    <property type="match status" value="2"/>
</dbReference>
<reference evidence="2" key="2">
    <citation type="submission" date="2014-06" db="EMBL/GenBank/DDBJ databases">
        <title>The complete genome of Blastobotrys (Arxula) adeninivorans LS3 - a yeast of biotechnological interest.</title>
        <authorList>
            <person name="Kunze G."/>
            <person name="Gaillardin C."/>
            <person name="Czernicka M."/>
            <person name="Durrens P."/>
            <person name="Martin T."/>
            <person name="Boer E."/>
            <person name="Gabaldon T."/>
            <person name="Cruz J."/>
            <person name="Talla E."/>
            <person name="Marck C."/>
            <person name="Goffeau A."/>
            <person name="Barbe V."/>
            <person name="Baret P."/>
            <person name="Baronian K."/>
            <person name="Beier S."/>
            <person name="Bleykasten C."/>
            <person name="Bode R."/>
            <person name="Casaregola S."/>
            <person name="Despons L."/>
            <person name="Fairhead C."/>
            <person name="Giersberg M."/>
            <person name="Gierski P."/>
            <person name="Hahnel U."/>
            <person name="Hartmann A."/>
            <person name="Jankowska D."/>
            <person name="Jubin C."/>
            <person name="Jung P."/>
            <person name="Lafontaine I."/>
            <person name="Leh-Louis V."/>
            <person name="Lemaire M."/>
            <person name="Marcet-Houben M."/>
            <person name="Mascher M."/>
            <person name="Morel G."/>
            <person name="Richard G.-F."/>
            <person name="Riechen J."/>
            <person name="Sacerdot C."/>
            <person name="Sarkar A."/>
            <person name="Savel G."/>
            <person name="Schacherer J."/>
            <person name="Sherman D."/>
            <person name="Straub M.-L."/>
            <person name="Stein N."/>
            <person name="Thierry A."/>
            <person name="Trautwein-Schult A."/>
            <person name="Westhof E."/>
            <person name="Worch S."/>
            <person name="Dujon B."/>
            <person name="Souciet J.-L."/>
            <person name="Wincker P."/>
            <person name="Scholz U."/>
            <person name="Neuveglise N."/>
        </authorList>
    </citation>
    <scope>NUCLEOTIDE SEQUENCE</scope>
    <source>
        <strain evidence="2">LS3</strain>
    </source>
</reference>
<sequence length="546" mass="61048">MGYTIQSEAARILHGLINDYRLPIPEETRKLATRTKFPTEDVINEPFMPMPLKISECSSALWGLVGTFANSIAKERYGFDQDAVINTDLATLYLLSAPIATVNGLRVFDPDLEDRFKPYDLGNMAEPWRRLATNVYRTKDGRYFHLHGSLNATPTLTMLGLPLSKPDLEFDDVVQSHQSVVEKYDSHWLDVTANEHFRQAGTICYTPEEFLQTEQGNAIKDDPIYSIDVVDKNIPRVPWAPTPSGQSKGPLSGVRILDLSRIIAAPSISRICAHLGADVLRISTDSQPDWGILLVDGNTGKRDASLNLKKWEDKATLEKLILEADVILDGFRPGTLDRLGFSRDYIFELARRRNKGIIHIRENCYGWHGPWQHRSGWQQISDCVTGAAWLQGKFLGLNEAVVPPIPNSDYQVGLSGAAAILNAVLLRAHAGGSYKVDVSLNQFNLFYIAQGLEPEDIQAKLKETYKDVLELRHYHDMTAGLGMLTLSIARLYPNLLLSENNYLQIDANKWKDGDVATVVRPALDLAQCNLSYPRGTCKPGSHPPQW</sequence>
<comment type="similarity">
    <text evidence="1">Belongs to the CoA-transferase III family.</text>
</comment>
<gene>
    <name evidence="2" type="ORF">GNLVRS02_ARAD1A05544g</name>
</gene>
<name>A0A060SXN3_BLAAD</name>
<proteinExistence type="inferred from homology"/>
<dbReference type="EMBL" id="HG937691">
    <property type="protein sequence ID" value="CDP33264.1"/>
    <property type="molecule type" value="Genomic_DNA"/>
</dbReference>
<dbReference type="Pfam" id="PF02515">
    <property type="entry name" value="CoA_transf_3"/>
    <property type="match status" value="1"/>
</dbReference>
<dbReference type="PANTHER" id="PTHR48229">
    <property type="entry name" value="CAIB/BAIF FAMILY ENZYME (AFU_ORTHOLOGUE AFUA_1G05360)-RELATED"/>
    <property type="match status" value="1"/>
</dbReference>
<dbReference type="Gene3D" id="3.40.50.10540">
    <property type="entry name" value="Crotonobetainyl-coa:carnitine coa-transferase, domain 1"/>
    <property type="match status" value="1"/>
</dbReference>
<organism evidence="2">
    <name type="scientific">Blastobotrys adeninivorans</name>
    <name type="common">Yeast</name>
    <name type="synonym">Arxula adeninivorans</name>
    <dbReference type="NCBI Taxonomy" id="409370"/>
    <lineage>
        <taxon>Eukaryota</taxon>
        <taxon>Fungi</taxon>
        <taxon>Dikarya</taxon>
        <taxon>Ascomycota</taxon>
        <taxon>Saccharomycotina</taxon>
        <taxon>Dipodascomycetes</taxon>
        <taxon>Dipodascales</taxon>
        <taxon>Trichomonascaceae</taxon>
        <taxon>Blastobotrys</taxon>
    </lineage>
</organism>
<dbReference type="PANTHER" id="PTHR48229:SF1">
    <property type="entry name" value="ALPHA METHYLACYL-COA RACEMASE-RELATED"/>
    <property type="match status" value="1"/>
</dbReference>
<dbReference type="InterPro" id="IPR003673">
    <property type="entry name" value="CoA-Trfase_fam_III"/>
</dbReference>
<evidence type="ECO:0000313" key="2">
    <source>
        <dbReference type="EMBL" id="CDP33264.1"/>
    </source>
</evidence>
<protein>
    <submittedName>
        <fullName evidence="2">ARAD1A05544p</fullName>
    </submittedName>
</protein>
<dbReference type="PhylomeDB" id="A0A060SXN3"/>
<reference evidence="2" key="1">
    <citation type="submission" date="2014-02" db="EMBL/GenBank/DDBJ databases">
        <authorList>
            <person name="Genoscope - CEA"/>
        </authorList>
    </citation>
    <scope>NUCLEOTIDE SEQUENCE</scope>
    <source>
        <strain evidence="2">LS3</strain>
    </source>
</reference>
<dbReference type="InterPro" id="IPR052985">
    <property type="entry name" value="CoA-trans_III_biosynth/detox"/>
</dbReference>
<dbReference type="InterPro" id="IPR023606">
    <property type="entry name" value="CoA-Trfase_III_dom_1_sf"/>
</dbReference>
<dbReference type="GO" id="GO:0003824">
    <property type="term" value="F:catalytic activity"/>
    <property type="evidence" value="ECO:0007669"/>
    <property type="project" value="InterPro"/>
</dbReference>
<dbReference type="AlphaFoldDB" id="A0A060SXN3"/>